<reference evidence="7" key="1">
    <citation type="submission" date="2023-01" db="EMBL/GenBank/DDBJ databases">
        <title>Key to firefly adult light organ development and bioluminescence: homeobox transcription factors regulate luciferase expression and transportation to peroxisome.</title>
        <authorList>
            <person name="Fu X."/>
        </authorList>
    </citation>
    <scope>NUCLEOTIDE SEQUENCE [LARGE SCALE GENOMIC DNA]</scope>
</reference>
<keyword evidence="3" id="KW-0862">Zinc</keyword>
<dbReference type="Pfam" id="PF04500">
    <property type="entry name" value="FLYWCH"/>
    <property type="match status" value="1"/>
</dbReference>
<dbReference type="Pfam" id="PF10551">
    <property type="entry name" value="MULE"/>
    <property type="match status" value="1"/>
</dbReference>
<evidence type="ECO:0000256" key="2">
    <source>
        <dbReference type="ARBA" id="ARBA00022771"/>
    </source>
</evidence>
<dbReference type="PANTHER" id="PTHR47160:SF10">
    <property type="entry name" value="MULE TRANSPOSASE DOMAIN-CONTAINING PROTEIN"/>
    <property type="match status" value="1"/>
</dbReference>
<dbReference type="PANTHER" id="PTHR47160">
    <property type="entry name" value="PUTATIVE-RELATED"/>
    <property type="match status" value="1"/>
</dbReference>
<evidence type="ECO:0000313" key="7">
    <source>
        <dbReference type="Proteomes" id="UP001353858"/>
    </source>
</evidence>
<dbReference type="GO" id="GO:0008270">
    <property type="term" value="F:zinc ion binding"/>
    <property type="evidence" value="ECO:0007669"/>
    <property type="project" value="UniProtKB-KW"/>
</dbReference>
<sequence length="485" mass="56168">MEIFKSNKGGEKLRFSGYLYVLHTERREFIRWRCSMSSSFKCRGSLTTDLNKTVPNVTSQHNHPADEEYVKVAKTVCEMKQRAKESGSKPVQIFAEAVQTLENTTRARMPLEDSMKRTLRNQKSKNLPSMPATLQELVIEGDWTMSGGLNPKRFLLHDNGPNAEERMIIFATDSSLRFLSQSNEWYFDGNFSLAPPMFLQLYVIRIRLRGLLLTAAFSLLQKKSQTMYENMLRTLLQKCEERQLYHDPTIIHVDFEKAVIQSITAVFGEEVNVKGCFYHLAQSTYRKVQELGLVVMYREDKNFSKFCGMLDGLVFLPLEDVHRGINFLRKIVLAAAEDLITYFDGTYVSGTYRRIGNEQNGPLRMRNIAPMFPPPLWNVHDSTLEDGDRTNNQTEGWNNRFSNLVEENHPSVWKIIEKICLEVAADSTKVEQRNLGVQQKKKKRNVFELMQTRLKNLCQQYVDGEKNIEEFLSAISHNIRFRTQE</sequence>
<protein>
    <recommendedName>
        <fullName evidence="8">MULE transposase domain-containing protein</fullName>
    </recommendedName>
</protein>
<keyword evidence="1" id="KW-0479">Metal-binding</keyword>
<name>A0AAN7Q8T6_9COLE</name>
<keyword evidence="2" id="KW-0863">Zinc-finger</keyword>
<evidence type="ECO:0000313" key="6">
    <source>
        <dbReference type="EMBL" id="KAK4883085.1"/>
    </source>
</evidence>
<evidence type="ECO:0000259" key="4">
    <source>
        <dbReference type="Pfam" id="PF04500"/>
    </source>
</evidence>
<evidence type="ECO:0000256" key="3">
    <source>
        <dbReference type="ARBA" id="ARBA00022833"/>
    </source>
</evidence>
<dbReference type="InterPro" id="IPR018289">
    <property type="entry name" value="MULE_transposase_dom"/>
</dbReference>
<evidence type="ECO:0000259" key="5">
    <source>
        <dbReference type="Pfam" id="PF10551"/>
    </source>
</evidence>
<evidence type="ECO:0000256" key="1">
    <source>
        <dbReference type="ARBA" id="ARBA00022723"/>
    </source>
</evidence>
<dbReference type="Proteomes" id="UP001353858">
    <property type="component" value="Unassembled WGS sequence"/>
</dbReference>
<comment type="caution">
    <text evidence="6">The sequence shown here is derived from an EMBL/GenBank/DDBJ whole genome shotgun (WGS) entry which is preliminary data.</text>
</comment>
<accession>A0AAN7Q8T6</accession>
<dbReference type="AlphaFoldDB" id="A0AAN7Q8T6"/>
<proteinExistence type="predicted"/>
<dbReference type="Gene3D" id="2.20.25.240">
    <property type="match status" value="1"/>
</dbReference>
<organism evidence="6 7">
    <name type="scientific">Aquatica leii</name>
    <dbReference type="NCBI Taxonomy" id="1421715"/>
    <lineage>
        <taxon>Eukaryota</taxon>
        <taxon>Metazoa</taxon>
        <taxon>Ecdysozoa</taxon>
        <taxon>Arthropoda</taxon>
        <taxon>Hexapoda</taxon>
        <taxon>Insecta</taxon>
        <taxon>Pterygota</taxon>
        <taxon>Neoptera</taxon>
        <taxon>Endopterygota</taxon>
        <taxon>Coleoptera</taxon>
        <taxon>Polyphaga</taxon>
        <taxon>Elateriformia</taxon>
        <taxon>Elateroidea</taxon>
        <taxon>Lampyridae</taxon>
        <taxon>Luciolinae</taxon>
        <taxon>Aquatica</taxon>
    </lineage>
</organism>
<keyword evidence="7" id="KW-1185">Reference proteome</keyword>
<evidence type="ECO:0008006" key="8">
    <source>
        <dbReference type="Google" id="ProtNLM"/>
    </source>
</evidence>
<dbReference type="InterPro" id="IPR007588">
    <property type="entry name" value="Znf_FLYWCH"/>
</dbReference>
<feature type="domain" description="FLYWCH-type" evidence="4">
    <location>
        <begin position="5"/>
        <end position="63"/>
    </location>
</feature>
<feature type="domain" description="MULE transposase" evidence="5">
    <location>
        <begin position="204"/>
        <end position="282"/>
    </location>
</feature>
<dbReference type="EMBL" id="JARPUR010000002">
    <property type="protein sequence ID" value="KAK4883085.1"/>
    <property type="molecule type" value="Genomic_DNA"/>
</dbReference>
<gene>
    <name evidence="6" type="ORF">RN001_006404</name>
</gene>